<dbReference type="PANTHER" id="PTHR15140:SF37">
    <property type="entry name" value="UBIQUITIN-LIKE DOMAIN-CONTAINING PROTEIN"/>
    <property type="match status" value="1"/>
</dbReference>
<dbReference type="SUPFAM" id="SSF52058">
    <property type="entry name" value="L domain-like"/>
    <property type="match status" value="1"/>
</dbReference>
<accession>A0AAE2CLZ0</accession>
<dbReference type="Gene3D" id="3.40.50.300">
    <property type="entry name" value="P-loop containing nucleotide triphosphate hydrolases"/>
    <property type="match status" value="1"/>
</dbReference>
<name>A0AAE2CLZ0_9LAMI</name>
<reference evidence="9" key="2">
    <citation type="journal article" date="2024" name="Plant">
        <title>Genomic evolution and insights into agronomic trait innovations of Sesamum species.</title>
        <authorList>
            <person name="Miao H."/>
            <person name="Wang L."/>
            <person name="Qu L."/>
            <person name="Liu H."/>
            <person name="Sun Y."/>
            <person name="Le M."/>
            <person name="Wang Q."/>
            <person name="Wei S."/>
            <person name="Zheng Y."/>
            <person name="Lin W."/>
            <person name="Duan Y."/>
            <person name="Cao H."/>
            <person name="Xiong S."/>
            <person name="Wang X."/>
            <person name="Wei L."/>
            <person name="Li C."/>
            <person name="Ma Q."/>
            <person name="Ju M."/>
            <person name="Zhao R."/>
            <person name="Li G."/>
            <person name="Mu C."/>
            <person name="Tian Q."/>
            <person name="Mei H."/>
            <person name="Zhang T."/>
            <person name="Gao T."/>
            <person name="Zhang H."/>
        </authorList>
    </citation>
    <scope>NUCLEOTIDE SEQUENCE</scope>
    <source>
        <strain evidence="9">3651</strain>
    </source>
</reference>
<evidence type="ECO:0000256" key="2">
    <source>
        <dbReference type="ARBA" id="ARBA00022614"/>
    </source>
</evidence>
<keyword evidence="10" id="KW-1185">Reference proteome</keyword>
<evidence type="ECO:0000313" key="10">
    <source>
        <dbReference type="Proteomes" id="UP001293254"/>
    </source>
</evidence>
<dbReference type="InterPro" id="IPR032675">
    <property type="entry name" value="LRR_dom_sf"/>
</dbReference>
<evidence type="ECO:0000256" key="5">
    <source>
        <dbReference type="ARBA" id="ARBA00022821"/>
    </source>
</evidence>
<evidence type="ECO:0000256" key="3">
    <source>
        <dbReference type="ARBA" id="ARBA00022737"/>
    </source>
</evidence>
<dbReference type="GO" id="GO:0006952">
    <property type="term" value="P:defense response"/>
    <property type="evidence" value="ECO:0007669"/>
    <property type="project" value="UniProtKB-KW"/>
</dbReference>
<reference evidence="9" key="1">
    <citation type="submission" date="2020-06" db="EMBL/GenBank/DDBJ databases">
        <authorList>
            <person name="Li T."/>
            <person name="Hu X."/>
            <person name="Zhang T."/>
            <person name="Song X."/>
            <person name="Zhang H."/>
            <person name="Dai N."/>
            <person name="Sheng W."/>
            <person name="Hou X."/>
            <person name="Wei L."/>
        </authorList>
    </citation>
    <scope>NUCLEOTIDE SEQUENCE</scope>
    <source>
        <strain evidence="9">3651</strain>
        <tissue evidence="9">Leaf</tissue>
    </source>
</reference>
<evidence type="ECO:0000259" key="7">
    <source>
        <dbReference type="Pfam" id="PF00931"/>
    </source>
</evidence>
<dbReference type="GO" id="GO:0005524">
    <property type="term" value="F:ATP binding"/>
    <property type="evidence" value="ECO:0007669"/>
    <property type="project" value="UniProtKB-KW"/>
</dbReference>
<dbReference type="InterPro" id="IPR036388">
    <property type="entry name" value="WH-like_DNA-bd_sf"/>
</dbReference>
<evidence type="ECO:0000313" key="9">
    <source>
        <dbReference type="EMBL" id="KAK4427070.1"/>
    </source>
</evidence>
<dbReference type="Gene3D" id="1.10.10.10">
    <property type="entry name" value="Winged helix-like DNA-binding domain superfamily/Winged helix DNA-binding domain"/>
    <property type="match status" value="1"/>
</dbReference>
<organism evidence="9 10">
    <name type="scientific">Sesamum alatum</name>
    <dbReference type="NCBI Taxonomy" id="300844"/>
    <lineage>
        <taxon>Eukaryota</taxon>
        <taxon>Viridiplantae</taxon>
        <taxon>Streptophyta</taxon>
        <taxon>Embryophyta</taxon>
        <taxon>Tracheophyta</taxon>
        <taxon>Spermatophyta</taxon>
        <taxon>Magnoliopsida</taxon>
        <taxon>eudicotyledons</taxon>
        <taxon>Gunneridae</taxon>
        <taxon>Pentapetalae</taxon>
        <taxon>asterids</taxon>
        <taxon>lamiids</taxon>
        <taxon>Lamiales</taxon>
        <taxon>Pedaliaceae</taxon>
        <taxon>Sesamum</taxon>
    </lineage>
</organism>
<keyword evidence="2" id="KW-0433">Leucine-rich repeat</keyword>
<comment type="similarity">
    <text evidence="1">Belongs to the disease resistance NB-LRR family.</text>
</comment>
<dbReference type="Gene3D" id="3.80.10.10">
    <property type="entry name" value="Ribonuclease Inhibitor"/>
    <property type="match status" value="1"/>
</dbReference>
<evidence type="ECO:0000259" key="8">
    <source>
        <dbReference type="Pfam" id="PF23559"/>
    </source>
</evidence>
<protein>
    <submittedName>
        <fullName evidence="9">Late blight resistance proteinR1A-10</fullName>
    </submittedName>
</protein>
<dbReference type="InterPro" id="IPR058922">
    <property type="entry name" value="WHD_DRP"/>
</dbReference>
<dbReference type="Gene3D" id="1.10.8.430">
    <property type="entry name" value="Helical domain of apoptotic protease-activating factors"/>
    <property type="match status" value="1"/>
</dbReference>
<dbReference type="PRINTS" id="PR00364">
    <property type="entry name" value="DISEASERSIST"/>
</dbReference>
<keyword evidence="4" id="KW-0547">Nucleotide-binding</keyword>
<keyword evidence="5" id="KW-0611">Plant defense</keyword>
<comment type="caution">
    <text evidence="9">The sequence shown here is derived from an EMBL/GenBank/DDBJ whole genome shotgun (WGS) entry which is preliminary data.</text>
</comment>
<dbReference type="Pfam" id="PF00931">
    <property type="entry name" value="NB-ARC"/>
    <property type="match status" value="1"/>
</dbReference>
<feature type="domain" description="Disease resistance protein winged helix" evidence="8">
    <location>
        <begin position="191"/>
        <end position="250"/>
    </location>
</feature>
<dbReference type="PANTHER" id="PTHR15140">
    <property type="entry name" value="TUBULIN-SPECIFIC CHAPERONE E"/>
    <property type="match status" value="1"/>
</dbReference>
<dbReference type="Proteomes" id="UP001293254">
    <property type="component" value="Unassembled WGS sequence"/>
</dbReference>
<evidence type="ECO:0000256" key="4">
    <source>
        <dbReference type="ARBA" id="ARBA00022741"/>
    </source>
</evidence>
<gene>
    <name evidence="9" type="ORF">Salat_1475900</name>
</gene>
<keyword evidence="6" id="KW-0067">ATP-binding</keyword>
<dbReference type="InterPro" id="IPR042197">
    <property type="entry name" value="Apaf_helical"/>
</dbReference>
<dbReference type="AlphaFoldDB" id="A0AAE2CLZ0"/>
<dbReference type="Pfam" id="PF23559">
    <property type="entry name" value="WHD_DRP"/>
    <property type="match status" value="1"/>
</dbReference>
<dbReference type="InterPro" id="IPR027417">
    <property type="entry name" value="P-loop_NTPase"/>
</dbReference>
<feature type="domain" description="NB-ARC" evidence="7">
    <location>
        <begin position="11"/>
        <end position="109"/>
    </location>
</feature>
<dbReference type="GO" id="GO:0043531">
    <property type="term" value="F:ADP binding"/>
    <property type="evidence" value="ECO:0007669"/>
    <property type="project" value="InterPro"/>
</dbReference>
<keyword evidence="3" id="KW-0677">Repeat</keyword>
<proteinExistence type="inferred from homology"/>
<dbReference type="SUPFAM" id="SSF52540">
    <property type="entry name" value="P-loop containing nucleoside triphosphate hydrolases"/>
    <property type="match status" value="1"/>
</dbReference>
<sequence length="497" mass="57110">MFTSLVESTRPTSGELCQKSIEELADRLYKNLKGRRYLIVMDDIWDTKAWDDVKRFFPDDNNGSRIILTTRQSEIAIYANSNSPIHHMSLLSSNASWNLLRKTVFGQEDCPSGSKKIGWKIAHNCKGLPLAIVVIGGLLSKDNKQKDWEQIAEGINSAVSRNVGDQFMEILSLSYNCLPHHLKACFLYMGIFPEDYEIYVSQLIKLWIAEGFIKPVTPKSFEEVADNYLKDLINRSLIQNLQTLSEVTDFKCTEEVFKIMPNLKKLGISYFHNKHTKWSSYEFDSFAYLHHLETLKCLFIKKDYRADKPLPINLAFPQNLKKLTLSGCRISWKKITVVGSLPNLEILKLKHHAFEGSIWEAKEGEFTKLKYLLIYMTSLEHWRANSTHFPQLRHLSLSFCFNLAVIPSEIGDIQTLELVELFECSPSAVASAMVIQEEKQSLGNDRLRVRVKTLGDYYNSDNKTSLKKVHRTLSESTRITFRELESSSDNKKVCQLI</sequence>
<evidence type="ECO:0000256" key="1">
    <source>
        <dbReference type="ARBA" id="ARBA00008894"/>
    </source>
</evidence>
<dbReference type="FunFam" id="1.10.10.10:FF:000322">
    <property type="entry name" value="Probable disease resistance protein At1g63360"/>
    <property type="match status" value="1"/>
</dbReference>
<dbReference type="EMBL" id="JACGWO010000005">
    <property type="protein sequence ID" value="KAK4427070.1"/>
    <property type="molecule type" value="Genomic_DNA"/>
</dbReference>
<evidence type="ECO:0000256" key="6">
    <source>
        <dbReference type="ARBA" id="ARBA00022840"/>
    </source>
</evidence>
<dbReference type="InterPro" id="IPR002182">
    <property type="entry name" value="NB-ARC"/>
</dbReference>